<evidence type="ECO:0000259" key="4">
    <source>
        <dbReference type="Pfam" id="PF01979"/>
    </source>
</evidence>
<dbReference type="InterPro" id="IPR006680">
    <property type="entry name" value="Amidohydro-rel"/>
</dbReference>
<protein>
    <submittedName>
        <fullName evidence="5">Unannotated protein</fullName>
    </submittedName>
</protein>
<proteinExistence type="predicted"/>
<dbReference type="InterPro" id="IPR011059">
    <property type="entry name" value="Metal-dep_hydrolase_composite"/>
</dbReference>
<organism evidence="5">
    <name type="scientific">freshwater metagenome</name>
    <dbReference type="NCBI Taxonomy" id="449393"/>
    <lineage>
        <taxon>unclassified sequences</taxon>
        <taxon>metagenomes</taxon>
        <taxon>ecological metagenomes</taxon>
    </lineage>
</organism>
<gene>
    <name evidence="5" type="ORF">UFOPK2242_01340</name>
</gene>
<evidence type="ECO:0000256" key="3">
    <source>
        <dbReference type="ARBA" id="ARBA00022833"/>
    </source>
</evidence>
<dbReference type="EMBL" id="CAEZWM010000201">
    <property type="protein sequence ID" value="CAB4668728.1"/>
    <property type="molecule type" value="Genomic_DNA"/>
</dbReference>
<dbReference type="Gene3D" id="3.20.20.140">
    <property type="entry name" value="Metal-dependent hydrolases"/>
    <property type="match status" value="1"/>
</dbReference>
<dbReference type="GO" id="GO:0016814">
    <property type="term" value="F:hydrolase activity, acting on carbon-nitrogen (but not peptide) bonds, in cyclic amidines"/>
    <property type="evidence" value="ECO:0007669"/>
    <property type="project" value="UniProtKB-ARBA"/>
</dbReference>
<dbReference type="Gene3D" id="2.30.40.10">
    <property type="entry name" value="Urease, subunit C, domain 1"/>
    <property type="match status" value="1"/>
</dbReference>
<dbReference type="GO" id="GO:0046872">
    <property type="term" value="F:metal ion binding"/>
    <property type="evidence" value="ECO:0007669"/>
    <property type="project" value="UniProtKB-KW"/>
</dbReference>
<keyword evidence="2" id="KW-0378">Hydrolase</keyword>
<feature type="domain" description="Amidohydrolase-related" evidence="4">
    <location>
        <begin position="52"/>
        <end position="390"/>
    </location>
</feature>
<evidence type="ECO:0000256" key="2">
    <source>
        <dbReference type="ARBA" id="ARBA00022801"/>
    </source>
</evidence>
<reference evidence="5" key="1">
    <citation type="submission" date="2020-05" db="EMBL/GenBank/DDBJ databases">
        <authorList>
            <person name="Chiriac C."/>
            <person name="Salcher M."/>
            <person name="Ghai R."/>
            <person name="Kavagutti S V."/>
        </authorList>
    </citation>
    <scope>NUCLEOTIDE SEQUENCE</scope>
</reference>
<dbReference type="InterPro" id="IPR050287">
    <property type="entry name" value="MTA/SAH_deaminase"/>
</dbReference>
<dbReference type="GO" id="GO:0019239">
    <property type="term" value="F:deaminase activity"/>
    <property type="evidence" value="ECO:0007669"/>
    <property type="project" value="UniProtKB-ARBA"/>
</dbReference>
<accession>A0A6J6M6W9</accession>
<sequence>MMQPLTVTGALIDGALGGVRCVDGVITQIGDGVLALPGDEQIDAGGLSLIAPLVNGHTHAAMTLLRGYGDDLALMEWLETRIWPAESRLTPENVYWGTRLAALEMIRSGTLRFWDMYFDSSEVARAVSDSGMRAYVSQLVIKAPGTPATSQPQAAEDGLLALIDTSDLVTPALGPHSIYTLSRADLEHVAALSAKHNVAIHMHLSETASEVSNCIDANKLRPVHYLDALGLVNERSVFAHSIFLDDSELAVISERGATLVTCPASNMKLASGGPFRYADARRHGCSVGIGTDGASSNNSLDLFQDIKLLSLLQKHSDGDPSVLPAREALLVASGSLAPQLGATPLAVGEPADFLLIDSASVELTPAPLAEALIYSAAGSCVDTAVVAGRVLMRGRIIDGSEEVLARAREAAETVRITN</sequence>
<dbReference type="SUPFAM" id="SSF51338">
    <property type="entry name" value="Composite domain of metallo-dependent hydrolases"/>
    <property type="match status" value="2"/>
</dbReference>
<dbReference type="PANTHER" id="PTHR43794:SF11">
    <property type="entry name" value="AMIDOHYDROLASE-RELATED DOMAIN-CONTAINING PROTEIN"/>
    <property type="match status" value="1"/>
</dbReference>
<dbReference type="InterPro" id="IPR032466">
    <property type="entry name" value="Metal_Hydrolase"/>
</dbReference>
<dbReference type="SUPFAM" id="SSF51556">
    <property type="entry name" value="Metallo-dependent hydrolases"/>
    <property type="match status" value="1"/>
</dbReference>
<dbReference type="Pfam" id="PF01979">
    <property type="entry name" value="Amidohydro_1"/>
    <property type="match status" value="1"/>
</dbReference>
<dbReference type="CDD" id="cd01298">
    <property type="entry name" value="ATZ_TRZ_like"/>
    <property type="match status" value="1"/>
</dbReference>
<dbReference type="AlphaFoldDB" id="A0A6J6M6W9"/>
<keyword evidence="3" id="KW-0862">Zinc</keyword>
<name>A0A6J6M6W9_9ZZZZ</name>
<keyword evidence="1" id="KW-0479">Metal-binding</keyword>
<dbReference type="PANTHER" id="PTHR43794">
    <property type="entry name" value="AMINOHYDROLASE SSNA-RELATED"/>
    <property type="match status" value="1"/>
</dbReference>
<evidence type="ECO:0000313" key="5">
    <source>
        <dbReference type="EMBL" id="CAB4668728.1"/>
    </source>
</evidence>
<dbReference type="FunFam" id="3.20.20.140:FF:000014">
    <property type="entry name" value="5-methylthioadenosine/S-adenosylhomocysteine deaminase"/>
    <property type="match status" value="1"/>
</dbReference>
<evidence type="ECO:0000256" key="1">
    <source>
        <dbReference type="ARBA" id="ARBA00022723"/>
    </source>
</evidence>